<evidence type="ECO:0000313" key="8">
    <source>
        <dbReference type="EMBL" id="OHS94525.1"/>
    </source>
</evidence>
<dbReference type="InterPro" id="IPR001406">
    <property type="entry name" value="PsdUridine_synth_TruA"/>
</dbReference>
<dbReference type="FunFam" id="3.30.70.660:FF:000002">
    <property type="entry name" value="tRNA pseudouridine synthase"/>
    <property type="match status" value="1"/>
</dbReference>
<dbReference type="VEuPathDB" id="TrichDB:TRFO_39317"/>
<evidence type="ECO:0000313" key="9">
    <source>
        <dbReference type="Proteomes" id="UP000179807"/>
    </source>
</evidence>
<dbReference type="GO" id="GO:0009982">
    <property type="term" value="F:pseudouridine synthase activity"/>
    <property type="evidence" value="ECO:0007669"/>
    <property type="project" value="InterPro"/>
</dbReference>
<dbReference type="GeneID" id="94847272"/>
<dbReference type="EMBL" id="MLAK01001313">
    <property type="protein sequence ID" value="OHS94525.1"/>
    <property type="molecule type" value="Genomic_DNA"/>
</dbReference>
<dbReference type="CDD" id="cd02568">
    <property type="entry name" value="PseudoU_synth_PUS1_PUS2"/>
    <property type="match status" value="1"/>
</dbReference>
<evidence type="ECO:0000259" key="7">
    <source>
        <dbReference type="Pfam" id="PF01416"/>
    </source>
</evidence>
<evidence type="ECO:0000256" key="4">
    <source>
        <dbReference type="PIRSR" id="PIRSR641708-1"/>
    </source>
</evidence>
<dbReference type="GO" id="GO:1990481">
    <property type="term" value="P:mRNA pseudouridine synthesis"/>
    <property type="evidence" value="ECO:0007669"/>
    <property type="project" value="TreeGrafter"/>
</dbReference>
<comment type="similarity">
    <text evidence="1">Belongs to the tRNA pseudouridine synthase TruA family.</text>
</comment>
<dbReference type="GO" id="GO:0005634">
    <property type="term" value="C:nucleus"/>
    <property type="evidence" value="ECO:0007669"/>
    <property type="project" value="TreeGrafter"/>
</dbReference>
<dbReference type="PANTHER" id="PTHR11142">
    <property type="entry name" value="PSEUDOURIDYLATE SYNTHASE"/>
    <property type="match status" value="1"/>
</dbReference>
<dbReference type="PANTHER" id="PTHR11142:SF4">
    <property type="entry name" value="PSEUDOURIDYLATE SYNTHASE 1 HOMOLOG"/>
    <property type="match status" value="1"/>
</dbReference>
<reference evidence="8" key="1">
    <citation type="submission" date="2016-10" db="EMBL/GenBank/DDBJ databases">
        <authorList>
            <person name="Benchimol M."/>
            <person name="Almeida L.G."/>
            <person name="Vasconcelos A.T."/>
            <person name="Perreira-Neves A."/>
            <person name="Rosa I.A."/>
            <person name="Tasca T."/>
            <person name="Bogo M.R."/>
            <person name="de Souza W."/>
        </authorList>
    </citation>
    <scope>NUCLEOTIDE SEQUENCE [LARGE SCALE GENOMIC DNA]</scope>
    <source>
        <strain evidence="8">K</strain>
    </source>
</reference>
<protein>
    <submittedName>
        <fullName evidence="8">tRNA pseudouridine synthase family protein</fullName>
    </submittedName>
</protein>
<keyword evidence="3" id="KW-0413">Isomerase</keyword>
<evidence type="ECO:0000256" key="5">
    <source>
        <dbReference type="PIRSR" id="PIRSR641708-2"/>
    </source>
</evidence>
<dbReference type="RefSeq" id="XP_068347662.1">
    <property type="nucleotide sequence ID" value="XM_068512568.1"/>
</dbReference>
<name>A0A1J4JAR5_9EUKA</name>
<dbReference type="GO" id="GO:0003723">
    <property type="term" value="F:RNA binding"/>
    <property type="evidence" value="ECO:0007669"/>
    <property type="project" value="InterPro"/>
</dbReference>
<dbReference type="Proteomes" id="UP000179807">
    <property type="component" value="Unassembled WGS sequence"/>
</dbReference>
<organism evidence="8 9">
    <name type="scientific">Tritrichomonas foetus</name>
    <dbReference type="NCBI Taxonomy" id="1144522"/>
    <lineage>
        <taxon>Eukaryota</taxon>
        <taxon>Metamonada</taxon>
        <taxon>Parabasalia</taxon>
        <taxon>Tritrichomonadida</taxon>
        <taxon>Tritrichomonadidae</taxon>
        <taxon>Tritrichomonas</taxon>
    </lineage>
</organism>
<dbReference type="InterPro" id="IPR020103">
    <property type="entry name" value="PsdUridine_synth_cat_dom_sf"/>
</dbReference>
<dbReference type="Gene3D" id="3.30.70.580">
    <property type="entry name" value="Pseudouridine synthase I, catalytic domain, N-terminal subdomain"/>
    <property type="match status" value="1"/>
</dbReference>
<keyword evidence="9" id="KW-1185">Reference proteome</keyword>
<dbReference type="Gene3D" id="3.30.70.660">
    <property type="entry name" value="Pseudouridine synthase I, catalytic domain, C-terminal subdomain"/>
    <property type="match status" value="1"/>
</dbReference>
<feature type="region of interest" description="Disordered" evidence="6">
    <location>
        <begin position="340"/>
        <end position="363"/>
    </location>
</feature>
<dbReference type="InterPro" id="IPR020094">
    <property type="entry name" value="TruA/RsuA/RluB/E/F_N"/>
</dbReference>
<evidence type="ECO:0000256" key="6">
    <source>
        <dbReference type="SAM" id="MobiDB-lite"/>
    </source>
</evidence>
<accession>A0A1J4JAR5</accession>
<dbReference type="OrthoDB" id="10256309at2759"/>
<dbReference type="InterPro" id="IPR020097">
    <property type="entry name" value="PsdUridine_synth_TruA_a/b_dom"/>
</dbReference>
<sequence length="363" mass="41965">MGIFSSAAKEPPVPYLETDDDDVDEEFQGPLNKAIVMLYSYVGTGCHGLQYNINQLTIETFLFRALGKAKLIPKDAYLNLNKIRWHEASRTDVGVHAATQTLSFRVHLADGIKAFEVCKMIQENMPPASPITVHAVIFSQNFNAQRFADGRRYQYLMPLHTFKEQTKEHLQFINETILPHFVGTKNYHNYTKRISAKSESAIRTIWKFEISEPFKLNREQYVCWTIHGQSFMLNQIRKMIATALCVSYGLLSIDNLDKTFTEERWALSKLPGDGLFLDKVEYTAWKKKNGNKPGNDVEFETFRPSVEKWKNDVLYPSITSHVAKTDLFRIWVNTVMKEFPPVPQDDNRAESEGKRRRKKNQNE</sequence>
<dbReference type="Pfam" id="PF01416">
    <property type="entry name" value="PseudoU_synth_1"/>
    <property type="match status" value="1"/>
</dbReference>
<feature type="compositionally biased region" description="Basic residues" evidence="6">
    <location>
        <begin position="354"/>
        <end position="363"/>
    </location>
</feature>
<feature type="domain" description="Pseudouridine synthase I TruA alpha/beta" evidence="7">
    <location>
        <begin position="180"/>
        <end position="282"/>
    </location>
</feature>
<dbReference type="InterPro" id="IPR020095">
    <property type="entry name" value="PsdUridine_synth_TruA_C"/>
</dbReference>
<gene>
    <name evidence="8" type="ORF">TRFO_39317</name>
</gene>
<evidence type="ECO:0000256" key="2">
    <source>
        <dbReference type="ARBA" id="ARBA00022694"/>
    </source>
</evidence>
<dbReference type="AlphaFoldDB" id="A0A1J4JAR5"/>
<feature type="binding site" evidence="5">
    <location>
        <position position="153"/>
    </location>
    <ligand>
        <name>substrate</name>
    </ligand>
</feature>
<dbReference type="GO" id="GO:0031119">
    <property type="term" value="P:tRNA pseudouridine synthesis"/>
    <property type="evidence" value="ECO:0007669"/>
    <property type="project" value="InterPro"/>
</dbReference>
<feature type="active site" description="Nucleophile" evidence="4">
    <location>
        <position position="92"/>
    </location>
</feature>
<evidence type="ECO:0000256" key="1">
    <source>
        <dbReference type="ARBA" id="ARBA00009375"/>
    </source>
</evidence>
<keyword evidence="2" id="KW-0819">tRNA processing</keyword>
<evidence type="ECO:0000256" key="3">
    <source>
        <dbReference type="ARBA" id="ARBA00023235"/>
    </source>
</evidence>
<proteinExistence type="inferred from homology"/>
<dbReference type="SUPFAM" id="SSF55120">
    <property type="entry name" value="Pseudouridine synthase"/>
    <property type="match status" value="1"/>
</dbReference>
<feature type="region of interest" description="Disordered" evidence="6">
    <location>
        <begin position="1"/>
        <end position="21"/>
    </location>
</feature>
<dbReference type="InterPro" id="IPR041708">
    <property type="entry name" value="PUS1/PUS2-like"/>
</dbReference>
<comment type="caution">
    <text evidence="8">The sequence shown here is derived from an EMBL/GenBank/DDBJ whole genome shotgun (WGS) entry which is preliminary data.</text>
</comment>